<proteinExistence type="predicted"/>
<sequence length="316" mass="35989">MTRGRKAVYYICDHKDWGHVSFLVWDILQEEGYLHPAGFTFAGKEVMKYADEKNNEYYFAPSDIAICRDYPRFLPDMNKYFGDFDMSGMVTWHEGTNAPERVLTIHTIGDVSSGCYGPANPLYNHNLMISMEKIRKDIGLEDFKVVTEATHWSGVHDGTGDPELILKYSVPMVDIEVGSEEDSWCNKQACSILARSLLHVFDHDIKLHNLLCVGGIHFDPNFAESVHTSWNDGKEYFGISHIVANQWLVSGEYENEQGEEKLSACIESIIGGIDGIVFHDKLKGCYKDLVRKLGEKYNVPIIKHQALRMPENISWK</sequence>
<dbReference type="AlphaFoldDB" id="A0A562JCL2"/>
<evidence type="ECO:0000313" key="1">
    <source>
        <dbReference type="EMBL" id="TWH80614.1"/>
    </source>
</evidence>
<dbReference type="Gene3D" id="3.40.630.50">
    <property type="entry name" value="AF0625-like"/>
    <property type="match status" value="1"/>
</dbReference>
<protein>
    <submittedName>
        <fullName evidence="1">D-tyrosyl-tRNA(Tyr) deacylase</fullName>
    </submittedName>
</protein>
<keyword evidence="2" id="KW-1185">Reference proteome</keyword>
<reference evidence="1 2" key="1">
    <citation type="submission" date="2019-07" db="EMBL/GenBank/DDBJ databases">
        <title>Genomic Encyclopedia of Type Strains, Phase I: the one thousand microbial genomes (KMG-I) project.</title>
        <authorList>
            <person name="Kyrpides N."/>
        </authorList>
    </citation>
    <scope>NUCLEOTIDE SEQUENCE [LARGE SCALE GENOMIC DNA]</scope>
    <source>
        <strain evidence="1 2">DSM 13558</strain>
    </source>
</reference>
<dbReference type="OrthoDB" id="9062299at2"/>
<dbReference type="EMBL" id="VLKH01000004">
    <property type="protein sequence ID" value="TWH80614.1"/>
    <property type="molecule type" value="Genomic_DNA"/>
</dbReference>
<name>A0A562JCL2_9FIRM</name>
<organism evidence="1 2">
    <name type="scientific">Sedimentibacter saalensis</name>
    <dbReference type="NCBI Taxonomy" id="130788"/>
    <lineage>
        <taxon>Bacteria</taxon>
        <taxon>Bacillati</taxon>
        <taxon>Bacillota</taxon>
        <taxon>Tissierellia</taxon>
        <taxon>Sedimentibacter</taxon>
    </lineage>
</organism>
<dbReference type="SUPFAM" id="SSF142535">
    <property type="entry name" value="AF0625-like"/>
    <property type="match status" value="1"/>
</dbReference>
<dbReference type="InterPro" id="IPR007508">
    <property type="entry name" value="DtdA"/>
</dbReference>
<gene>
    <name evidence="1" type="ORF">LY60_01876</name>
</gene>
<dbReference type="Proteomes" id="UP000315343">
    <property type="component" value="Unassembled WGS sequence"/>
</dbReference>
<comment type="caution">
    <text evidence="1">The sequence shown here is derived from an EMBL/GenBank/DDBJ whole genome shotgun (WGS) entry which is preliminary data.</text>
</comment>
<evidence type="ECO:0000313" key="2">
    <source>
        <dbReference type="Proteomes" id="UP000315343"/>
    </source>
</evidence>
<accession>A0A562JCL2</accession>
<dbReference type="Pfam" id="PF04414">
    <property type="entry name" value="tRNA_deacylase"/>
    <property type="match status" value="1"/>
</dbReference>
<dbReference type="RefSeq" id="WP_145082608.1">
    <property type="nucleotide sequence ID" value="NZ_VLKH01000004.1"/>
</dbReference>
<dbReference type="GO" id="GO:0051499">
    <property type="term" value="F:D-aminoacyl-tRNA deacylase activity"/>
    <property type="evidence" value="ECO:0007669"/>
    <property type="project" value="InterPro"/>
</dbReference>